<comment type="caution">
    <text evidence="1">The sequence shown here is derived from an EMBL/GenBank/DDBJ whole genome shotgun (WGS) entry which is preliminary data.</text>
</comment>
<protein>
    <submittedName>
        <fullName evidence="1">Uncharacterized protein</fullName>
    </submittedName>
</protein>
<evidence type="ECO:0000313" key="2">
    <source>
        <dbReference type="Proteomes" id="UP001239111"/>
    </source>
</evidence>
<dbReference type="Proteomes" id="UP001239111">
    <property type="component" value="Chromosome 3"/>
</dbReference>
<reference evidence="1" key="1">
    <citation type="submission" date="2023-04" db="EMBL/GenBank/DDBJ databases">
        <title>A chromosome-level genome assembly of the parasitoid wasp Eretmocerus hayati.</title>
        <authorList>
            <person name="Zhong Y."/>
            <person name="Liu S."/>
            <person name="Liu Y."/>
        </authorList>
    </citation>
    <scope>NUCLEOTIDE SEQUENCE</scope>
    <source>
        <strain evidence="1">ZJU_SS_LIU_2023</strain>
    </source>
</reference>
<evidence type="ECO:0000313" key="1">
    <source>
        <dbReference type="EMBL" id="KAJ8669264.1"/>
    </source>
</evidence>
<accession>A0ACC2NDH8</accession>
<sequence length="105" mass="11414">MQDKVFGFLLANFVGDHKALIAVGSYKEQVGIFNSLSNQRGNAENYWKVAGAASESFSEYSLFMCRMPAFIKLPGVNYLQSVTALGLPSSEHLVKIASSLHVNGV</sequence>
<dbReference type="EMBL" id="CM056743">
    <property type="protein sequence ID" value="KAJ8669264.1"/>
    <property type="molecule type" value="Genomic_DNA"/>
</dbReference>
<organism evidence="1 2">
    <name type="scientific">Eretmocerus hayati</name>
    <dbReference type="NCBI Taxonomy" id="131215"/>
    <lineage>
        <taxon>Eukaryota</taxon>
        <taxon>Metazoa</taxon>
        <taxon>Ecdysozoa</taxon>
        <taxon>Arthropoda</taxon>
        <taxon>Hexapoda</taxon>
        <taxon>Insecta</taxon>
        <taxon>Pterygota</taxon>
        <taxon>Neoptera</taxon>
        <taxon>Endopterygota</taxon>
        <taxon>Hymenoptera</taxon>
        <taxon>Apocrita</taxon>
        <taxon>Proctotrupomorpha</taxon>
        <taxon>Chalcidoidea</taxon>
        <taxon>Aphelinidae</taxon>
        <taxon>Aphelininae</taxon>
        <taxon>Eretmocerus</taxon>
    </lineage>
</organism>
<name>A0ACC2NDH8_9HYME</name>
<proteinExistence type="predicted"/>
<gene>
    <name evidence="1" type="ORF">QAD02_000523</name>
</gene>
<keyword evidence="2" id="KW-1185">Reference proteome</keyword>